<evidence type="ECO:0000313" key="3">
    <source>
        <dbReference type="Proteomes" id="UP000664534"/>
    </source>
</evidence>
<dbReference type="InterPro" id="IPR038883">
    <property type="entry name" value="AN11006-like"/>
</dbReference>
<dbReference type="Proteomes" id="UP000664534">
    <property type="component" value="Unassembled WGS sequence"/>
</dbReference>
<feature type="compositionally biased region" description="Pro residues" evidence="1">
    <location>
        <begin position="39"/>
        <end position="53"/>
    </location>
</feature>
<dbReference type="AlphaFoldDB" id="A0A8H3J798"/>
<evidence type="ECO:0000313" key="2">
    <source>
        <dbReference type="EMBL" id="CAF9942126.1"/>
    </source>
</evidence>
<reference evidence="2" key="1">
    <citation type="submission" date="2021-03" db="EMBL/GenBank/DDBJ databases">
        <authorList>
            <person name="Tagirdzhanova G."/>
        </authorList>
    </citation>
    <scope>NUCLEOTIDE SEQUENCE</scope>
</reference>
<feature type="compositionally biased region" description="Pro residues" evidence="1">
    <location>
        <begin position="67"/>
        <end position="82"/>
    </location>
</feature>
<name>A0A8H3J798_9LECA</name>
<organism evidence="2 3">
    <name type="scientific">Imshaugia aleurites</name>
    <dbReference type="NCBI Taxonomy" id="172621"/>
    <lineage>
        <taxon>Eukaryota</taxon>
        <taxon>Fungi</taxon>
        <taxon>Dikarya</taxon>
        <taxon>Ascomycota</taxon>
        <taxon>Pezizomycotina</taxon>
        <taxon>Lecanoromycetes</taxon>
        <taxon>OSLEUM clade</taxon>
        <taxon>Lecanoromycetidae</taxon>
        <taxon>Lecanorales</taxon>
        <taxon>Lecanorineae</taxon>
        <taxon>Parmeliaceae</taxon>
        <taxon>Imshaugia</taxon>
    </lineage>
</organism>
<dbReference type="PANTHER" id="PTHR42085:SF2">
    <property type="entry name" value="F-BOX DOMAIN-CONTAINING PROTEIN"/>
    <property type="match status" value="1"/>
</dbReference>
<feature type="region of interest" description="Disordered" evidence="1">
    <location>
        <begin position="1"/>
        <end position="106"/>
    </location>
</feature>
<comment type="caution">
    <text evidence="2">The sequence shown here is derived from an EMBL/GenBank/DDBJ whole genome shotgun (WGS) entry which is preliminary data.</text>
</comment>
<evidence type="ECO:0000256" key="1">
    <source>
        <dbReference type="SAM" id="MobiDB-lite"/>
    </source>
</evidence>
<dbReference type="OrthoDB" id="2951834at2759"/>
<feature type="compositionally biased region" description="Basic residues" evidence="1">
    <location>
        <begin position="1"/>
        <end position="13"/>
    </location>
</feature>
<accession>A0A8H3J798</accession>
<keyword evidence="3" id="KW-1185">Reference proteome</keyword>
<protein>
    <submittedName>
        <fullName evidence="2">Uncharacterized protein</fullName>
    </submittedName>
</protein>
<dbReference type="PANTHER" id="PTHR42085">
    <property type="entry name" value="F-BOX DOMAIN-CONTAINING PROTEIN"/>
    <property type="match status" value="1"/>
</dbReference>
<sequence length="421" mass="47697">MFSWLKRYRKPKRLSSEPSQSLPETRPSPAKIGSQNSSPAPPLPLPDTKPPLARPATQNLSSGFFSLPPPHIRPSPSGPRLPLPDTQPSSANLDQDSPSGSSLPSAPTHFSPVKLVTQAFHAQKPFQFLALPFEIRMQIYALLLCPKSTIDLLYKRDFLDGWDYLNGLGSRSTTLGGQERSIDPNILRSNRQIHSEASDVLYSQAVLHLRCDPSLCLPFPEWPLRGFEKPMRCPNDERDKISPEVFRRFKKIKLTVYIVSLRDTELKFRGNNYDRSSEPYTPRDIRAGMRGLKDVLEVLAVAETRDSSNGTPIEDPKDLKLYIDLRWPPASSTGVSVASSYTPNPSWTTPRRARTSLRPSTMNKFKDDWRKEGVWHLLGQVAKIRTIDFCKSALREYGPIWADDLARQLQCGRWNVEEFFD</sequence>
<proteinExistence type="predicted"/>
<feature type="compositionally biased region" description="Polar residues" evidence="1">
    <location>
        <begin position="86"/>
        <end position="105"/>
    </location>
</feature>
<dbReference type="EMBL" id="CAJPDT010000169">
    <property type="protein sequence ID" value="CAF9942126.1"/>
    <property type="molecule type" value="Genomic_DNA"/>
</dbReference>
<gene>
    <name evidence="2" type="ORF">IMSHALPRED_003217</name>
</gene>